<dbReference type="RefSeq" id="XP_007366533.1">
    <property type="nucleotide sequence ID" value="XM_007366471.1"/>
</dbReference>
<protein>
    <recommendedName>
        <fullName evidence="3">Helicase C-terminal domain-containing protein</fullName>
    </recommendedName>
</protein>
<accession>R7SXA0</accession>
<dbReference type="KEGG" id="dsq:DICSQDRAFT_62436"/>
<name>R7SXA0_DICSQ</name>
<dbReference type="OMA" id="VIVQWRV"/>
<dbReference type="GeneID" id="18843118"/>
<gene>
    <name evidence="1" type="ORF">DICSQDRAFT_62436</name>
</gene>
<proteinExistence type="predicted"/>
<dbReference type="HOGENOM" id="CLU_203572_1_0_1"/>
<evidence type="ECO:0000313" key="1">
    <source>
        <dbReference type="EMBL" id="EJF60696.1"/>
    </source>
</evidence>
<evidence type="ECO:0008006" key="3">
    <source>
        <dbReference type="Google" id="ProtNLM"/>
    </source>
</evidence>
<feature type="non-terminal residue" evidence="1">
    <location>
        <position position="1"/>
    </location>
</feature>
<sequence length="57" mass="6379">QGVDISDIEVIVQWRVTYPMNALWQRFGRAARGAGKEAIAVLLAEPKYFDDEKALTA</sequence>
<dbReference type="Proteomes" id="UP000053319">
    <property type="component" value="Unassembled WGS sequence"/>
</dbReference>
<evidence type="ECO:0000313" key="2">
    <source>
        <dbReference type="Proteomes" id="UP000053319"/>
    </source>
</evidence>
<reference evidence="1 2" key="1">
    <citation type="journal article" date="2012" name="Science">
        <title>The Paleozoic origin of enzymatic lignin decomposition reconstructed from 31 fungal genomes.</title>
        <authorList>
            <person name="Floudas D."/>
            <person name="Binder M."/>
            <person name="Riley R."/>
            <person name="Barry K."/>
            <person name="Blanchette R.A."/>
            <person name="Henrissat B."/>
            <person name="Martinez A.T."/>
            <person name="Otillar R."/>
            <person name="Spatafora J.W."/>
            <person name="Yadav J.S."/>
            <person name="Aerts A."/>
            <person name="Benoit I."/>
            <person name="Boyd A."/>
            <person name="Carlson A."/>
            <person name="Copeland A."/>
            <person name="Coutinho P.M."/>
            <person name="de Vries R.P."/>
            <person name="Ferreira P."/>
            <person name="Findley K."/>
            <person name="Foster B."/>
            <person name="Gaskell J."/>
            <person name="Glotzer D."/>
            <person name="Gorecki P."/>
            <person name="Heitman J."/>
            <person name="Hesse C."/>
            <person name="Hori C."/>
            <person name="Igarashi K."/>
            <person name="Jurgens J.A."/>
            <person name="Kallen N."/>
            <person name="Kersten P."/>
            <person name="Kohler A."/>
            <person name="Kuees U."/>
            <person name="Kumar T.K.A."/>
            <person name="Kuo A."/>
            <person name="LaButti K."/>
            <person name="Larrondo L.F."/>
            <person name="Lindquist E."/>
            <person name="Ling A."/>
            <person name="Lombard V."/>
            <person name="Lucas S."/>
            <person name="Lundell T."/>
            <person name="Martin R."/>
            <person name="McLaughlin D.J."/>
            <person name="Morgenstern I."/>
            <person name="Morin E."/>
            <person name="Murat C."/>
            <person name="Nagy L.G."/>
            <person name="Nolan M."/>
            <person name="Ohm R.A."/>
            <person name="Patyshakuliyeva A."/>
            <person name="Rokas A."/>
            <person name="Ruiz-Duenas F.J."/>
            <person name="Sabat G."/>
            <person name="Salamov A."/>
            <person name="Samejima M."/>
            <person name="Schmutz J."/>
            <person name="Slot J.C."/>
            <person name="St John F."/>
            <person name="Stenlid J."/>
            <person name="Sun H."/>
            <person name="Sun S."/>
            <person name="Syed K."/>
            <person name="Tsang A."/>
            <person name="Wiebenga A."/>
            <person name="Young D."/>
            <person name="Pisabarro A."/>
            <person name="Eastwood D.C."/>
            <person name="Martin F."/>
            <person name="Cullen D."/>
            <person name="Grigoriev I.V."/>
            <person name="Hibbett D.S."/>
        </authorList>
    </citation>
    <scope>NUCLEOTIDE SEQUENCE [LARGE SCALE GENOMIC DNA]</scope>
    <source>
        <strain evidence="1 2">LYAD-421 SS1</strain>
    </source>
</reference>
<organism evidence="1 2">
    <name type="scientific">Dichomitus squalens (strain LYAD-421)</name>
    <name type="common">Western red white-rot fungus</name>
    <dbReference type="NCBI Taxonomy" id="732165"/>
    <lineage>
        <taxon>Eukaryota</taxon>
        <taxon>Fungi</taxon>
        <taxon>Dikarya</taxon>
        <taxon>Basidiomycota</taxon>
        <taxon>Agaricomycotina</taxon>
        <taxon>Agaricomycetes</taxon>
        <taxon>Polyporales</taxon>
        <taxon>Polyporaceae</taxon>
        <taxon>Dichomitus</taxon>
    </lineage>
</organism>
<dbReference type="SUPFAM" id="SSF52540">
    <property type="entry name" value="P-loop containing nucleoside triphosphate hydrolases"/>
    <property type="match status" value="1"/>
</dbReference>
<dbReference type="Gene3D" id="3.40.50.300">
    <property type="entry name" value="P-loop containing nucleotide triphosphate hydrolases"/>
    <property type="match status" value="1"/>
</dbReference>
<dbReference type="InterPro" id="IPR027417">
    <property type="entry name" value="P-loop_NTPase"/>
</dbReference>
<dbReference type="AlphaFoldDB" id="R7SXA0"/>
<dbReference type="EMBL" id="JH719414">
    <property type="protein sequence ID" value="EJF60696.1"/>
    <property type="molecule type" value="Genomic_DNA"/>
</dbReference>